<dbReference type="STRING" id="883077.HMPREF9241_00169"/>
<sequence>MARLPQPEFALGLLLRTIRPSLSLDVKGDRGFVLDFFDRACDEKLLPGRLPENECSKNTIPAGWLRGIDRRDLNKIWNGKRPLPEDTARRILPAISEQRIIALWGDTSTGDAIRDLALKLRKDGLQINKPIDVPKAVYVLIKEVVKSNAEGNDLLRDQGGDEKIVIPGVQTYPLSTGRISGNSLQIGTSSIAISPAPPVPEELAPEEVYVQRALDAIAEKLGKEPVSFEQLKALPGKYAKFLVRQRTHYWSAVGRHRNLQEIRPDDGDEQFERIKDDLDDFLETTWMSDVFPDGYERMLKTLGQASHYQVGGSVLTSIPDLFAASHKQGMTHMLVNEDRIEWSS</sequence>
<dbReference type="Proteomes" id="UP000003994">
    <property type="component" value="Unassembled WGS sequence"/>
</dbReference>
<protein>
    <recommendedName>
        <fullName evidence="1">ABC-three component systems C-terminal domain-containing protein</fullName>
    </recommendedName>
</protein>
<dbReference type="eggNOG" id="ENOG50316MT">
    <property type="taxonomic scope" value="Bacteria"/>
</dbReference>
<gene>
    <name evidence="2" type="ORF">HMPREF9241_00169</name>
</gene>
<dbReference type="HOGENOM" id="CLU_069307_0_0_11"/>
<feature type="domain" description="ABC-three component systems C-terminal" evidence="1">
    <location>
        <begin position="206"/>
        <end position="342"/>
    </location>
</feature>
<keyword evidence="3" id="KW-1185">Reference proteome</keyword>
<evidence type="ECO:0000313" key="2">
    <source>
        <dbReference type="EMBL" id="EJZ88308.1"/>
    </source>
</evidence>
<dbReference type="RefSeq" id="WP_006680375.1">
    <property type="nucleotide sequence ID" value="NZ_JH815208.1"/>
</dbReference>
<evidence type="ECO:0000259" key="1">
    <source>
        <dbReference type="Pfam" id="PF20282"/>
    </source>
</evidence>
<organism evidence="2 3">
    <name type="scientific">Schaalia turicensis ACS-279-V-Col4</name>
    <dbReference type="NCBI Taxonomy" id="883077"/>
    <lineage>
        <taxon>Bacteria</taxon>
        <taxon>Bacillati</taxon>
        <taxon>Actinomycetota</taxon>
        <taxon>Actinomycetes</taxon>
        <taxon>Actinomycetales</taxon>
        <taxon>Actinomycetaceae</taxon>
        <taxon>Schaalia</taxon>
    </lineage>
</organism>
<comment type="caution">
    <text evidence="2">The sequence shown here is derived from an EMBL/GenBank/DDBJ whole genome shotgun (WGS) entry which is preliminary data.</text>
</comment>
<dbReference type="InterPro" id="IPR046914">
    <property type="entry name" value="ABC-3C_CTD6"/>
</dbReference>
<proteinExistence type="predicted"/>
<dbReference type="EMBL" id="AGWQ01000002">
    <property type="protein sequence ID" value="EJZ88308.1"/>
    <property type="molecule type" value="Genomic_DNA"/>
</dbReference>
<reference evidence="2 3" key="1">
    <citation type="submission" date="2012-07" db="EMBL/GenBank/DDBJ databases">
        <title>The Genome Sequence of Actinomyces turicensis ACS-279-V-COL4.</title>
        <authorList>
            <consortium name="The Broad Institute Genome Sequencing Platform"/>
            <person name="Earl A."/>
            <person name="Ward D."/>
            <person name="Feldgarden M."/>
            <person name="Gevers D."/>
            <person name="Saerens B."/>
            <person name="Vaneechoutte M."/>
            <person name="Walker B."/>
            <person name="Young S.K."/>
            <person name="Zeng Q."/>
            <person name="Gargeya S."/>
            <person name="Fitzgerald M."/>
            <person name="Haas B."/>
            <person name="Abouelleil A."/>
            <person name="Alvarado L."/>
            <person name="Arachchi H.M."/>
            <person name="Berlin A."/>
            <person name="Chapman S.B."/>
            <person name="Goldberg J."/>
            <person name="Griggs A."/>
            <person name="Gujja S."/>
            <person name="Hansen M."/>
            <person name="Howarth C."/>
            <person name="Imamovic A."/>
            <person name="Larimer J."/>
            <person name="McCowen C."/>
            <person name="Montmayeur A."/>
            <person name="Murphy C."/>
            <person name="Neiman D."/>
            <person name="Pearson M."/>
            <person name="Priest M."/>
            <person name="Roberts A."/>
            <person name="Saif S."/>
            <person name="Shea T."/>
            <person name="Sisk P."/>
            <person name="Sykes S."/>
            <person name="Wortman J."/>
            <person name="Nusbaum C."/>
            <person name="Birren B."/>
        </authorList>
    </citation>
    <scope>NUCLEOTIDE SEQUENCE [LARGE SCALE GENOMIC DNA]</scope>
    <source>
        <strain evidence="2 3">ACS-279-V-Col4</strain>
    </source>
</reference>
<dbReference type="AlphaFoldDB" id="K0YXF3"/>
<name>K0YXF3_9ACTO</name>
<accession>K0YXF3</accession>
<evidence type="ECO:0000313" key="3">
    <source>
        <dbReference type="Proteomes" id="UP000003994"/>
    </source>
</evidence>
<dbReference type="Pfam" id="PF20282">
    <property type="entry name" value="CTD6"/>
    <property type="match status" value="1"/>
</dbReference>
<dbReference type="PATRIC" id="fig|883077.3.peg.162"/>